<evidence type="ECO:0000256" key="1">
    <source>
        <dbReference type="SAM" id="MobiDB-lite"/>
    </source>
</evidence>
<dbReference type="EMBL" id="QJKJ01002702">
    <property type="protein sequence ID" value="RDY01715.1"/>
    <property type="molecule type" value="Genomic_DNA"/>
</dbReference>
<keyword evidence="2" id="KW-0472">Membrane</keyword>
<feature type="region of interest" description="Disordered" evidence="1">
    <location>
        <begin position="54"/>
        <end position="77"/>
    </location>
</feature>
<dbReference type="OrthoDB" id="10470963at2759"/>
<organism evidence="3 4">
    <name type="scientific">Mucuna pruriens</name>
    <name type="common">Velvet bean</name>
    <name type="synonym">Dolichos pruriens</name>
    <dbReference type="NCBI Taxonomy" id="157652"/>
    <lineage>
        <taxon>Eukaryota</taxon>
        <taxon>Viridiplantae</taxon>
        <taxon>Streptophyta</taxon>
        <taxon>Embryophyta</taxon>
        <taxon>Tracheophyta</taxon>
        <taxon>Spermatophyta</taxon>
        <taxon>Magnoliopsida</taxon>
        <taxon>eudicotyledons</taxon>
        <taxon>Gunneridae</taxon>
        <taxon>Pentapetalae</taxon>
        <taxon>rosids</taxon>
        <taxon>fabids</taxon>
        <taxon>Fabales</taxon>
        <taxon>Fabaceae</taxon>
        <taxon>Papilionoideae</taxon>
        <taxon>50 kb inversion clade</taxon>
        <taxon>NPAAA clade</taxon>
        <taxon>indigoferoid/millettioid clade</taxon>
        <taxon>Phaseoleae</taxon>
        <taxon>Mucuna</taxon>
    </lineage>
</organism>
<sequence>MVGKVQWYAVFLILVSFSWLCIHQGIGDANQQPNTTFLNSSHVVVKSLMVEPPRTHKNVNSSGPSPCGPGHCPQLNN</sequence>
<keyword evidence="4" id="KW-1185">Reference proteome</keyword>
<keyword evidence="2" id="KW-1133">Transmembrane helix</keyword>
<gene>
    <name evidence="3" type="ORF">CR513_14907</name>
</gene>
<protein>
    <submittedName>
        <fullName evidence="3">Uncharacterized protein</fullName>
    </submittedName>
</protein>
<feature type="non-terminal residue" evidence="3">
    <location>
        <position position="1"/>
    </location>
</feature>
<name>A0A371HG12_MUCPR</name>
<dbReference type="AlphaFoldDB" id="A0A371HG12"/>
<dbReference type="Proteomes" id="UP000257109">
    <property type="component" value="Unassembled WGS sequence"/>
</dbReference>
<evidence type="ECO:0000313" key="4">
    <source>
        <dbReference type="Proteomes" id="UP000257109"/>
    </source>
</evidence>
<reference evidence="3" key="1">
    <citation type="submission" date="2018-05" db="EMBL/GenBank/DDBJ databases">
        <title>Draft genome of Mucuna pruriens seed.</title>
        <authorList>
            <person name="Nnadi N.E."/>
            <person name="Vos R."/>
            <person name="Hasami M.H."/>
            <person name="Devisetty U.K."/>
            <person name="Aguiy J.C."/>
        </authorList>
    </citation>
    <scope>NUCLEOTIDE SEQUENCE [LARGE SCALE GENOMIC DNA]</scope>
    <source>
        <strain evidence="3">JCA_2017</strain>
    </source>
</reference>
<keyword evidence="2" id="KW-0812">Transmembrane</keyword>
<feature type="compositionally biased region" description="Low complexity" evidence="1">
    <location>
        <begin position="61"/>
        <end position="70"/>
    </location>
</feature>
<evidence type="ECO:0000256" key="2">
    <source>
        <dbReference type="SAM" id="Phobius"/>
    </source>
</evidence>
<feature type="transmembrane region" description="Helical" evidence="2">
    <location>
        <begin position="6"/>
        <end position="22"/>
    </location>
</feature>
<evidence type="ECO:0000313" key="3">
    <source>
        <dbReference type="EMBL" id="RDY01715.1"/>
    </source>
</evidence>
<proteinExistence type="predicted"/>
<comment type="caution">
    <text evidence="3">The sequence shown here is derived from an EMBL/GenBank/DDBJ whole genome shotgun (WGS) entry which is preliminary data.</text>
</comment>
<accession>A0A371HG12</accession>